<gene>
    <name evidence="2" type="ORF">AVL62_13470</name>
</gene>
<comment type="caution">
    <text evidence="2">The sequence shown here is derived from an EMBL/GenBank/DDBJ whole genome shotgun (WGS) entry which is preliminary data.</text>
</comment>
<protein>
    <submittedName>
        <fullName evidence="2">Uncharacterized protein</fullName>
    </submittedName>
</protein>
<organism evidence="2 3">
    <name type="scientific">Serinicoccus chungangensis</name>
    <dbReference type="NCBI Taxonomy" id="767452"/>
    <lineage>
        <taxon>Bacteria</taxon>
        <taxon>Bacillati</taxon>
        <taxon>Actinomycetota</taxon>
        <taxon>Actinomycetes</taxon>
        <taxon>Micrococcales</taxon>
        <taxon>Ornithinimicrobiaceae</taxon>
        <taxon>Serinicoccus</taxon>
    </lineage>
</organism>
<sequence>MDHLDPVDVEMDLSLSRHDQVFGGDGHASVAARRRGSAGTPWHRDHPLSLPVVEHAPLPQQRDDVLHHQRLSRQLTGPRRGGR</sequence>
<name>A0A0W8IBU5_9MICO</name>
<dbReference type="STRING" id="767452.AVL62_13470"/>
<evidence type="ECO:0000313" key="2">
    <source>
        <dbReference type="EMBL" id="KUG57428.1"/>
    </source>
</evidence>
<dbReference type="EMBL" id="LQBL01000005">
    <property type="protein sequence ID" value="KUG57428.1"/>
    <property type="molecule type" value="Genomic_DNA"/>
</dbReference>
<accession>A0A0W8IBU5</accession>
<dbReference type="AlphaFoldDB" id="A0A0W8IBU5"/>
<keyword evidence="3" id="KW-1185">Reference proteome</keyword>
<reference evidence="2 3" key="1">
    <citation type="submission" date="2015-12" db="EMBL/GenBank/DDBJ databases">
        <title>Serinicoccus chungangenesis strain CD08_5 genome sequencing and assembly.</title>
        <authorList>
            <person name="Chander A.M."/>
            <person name="Kaur G."/>
            <person name="Nair G.R."/>
            <person name="Dhawan D.K."/>
            <person name="Kochhar R.K."/>
            <person name="Mayilraj S."/>
            <person name="Bhadada S.K."/>
        </authorList>
    </citation>
    <scope>NUCLEOTIDE SEQUENCE [LARGE SCALE GENOMIC DNA]</scope>
    <source>
        <strain evidence="2 3">CD08_5</strain>
    </source>
</reference>
<dbReference type="Proteomes" id="UP000054837">
    <property type="component" value="Unassembled WGS sequence"/>
</dbReference>
<evidence type="ECO:0000256" key="1">
    <source>
        <dbReference type="SAM" id="MobiDB-lite"/>
    </source>
</evidence>
<evidence type="ECO:0000313" key="3">
    <source>
        <dbReference type="Proteomes" id="UP000054837"/>
    </source>
</evidence>
<feature type="region of interest" description="Disordered" evidence="1">
    <location>
        <begin position="26"/>
        <end position="83"/>
    </location>
</feature>
<proteinExistence type="predicted"/>